<dbReference type="PRINTS" id="PR00109">
    <property type="entry name" value="TYRKINASE"/>
</dbReference>
<dbReference type="PROSITE" id="PS50011">
    <property type="entry name" value="PROTEIN_KINASE_DOM"/>
    <property type="match status" value="1"/>
</dbReference>
<dbReference type="InterPro" id="IPR050647">
    <property type="entry name" value="Plant_LRR-RLKs"/>
</dbReference>
<feature type="domain" description="Protein kinase" evidence="8">
    <location>
        <begin position="705"/>
        <end position="970"/>
    </location>
</feature>
<dbReference type="PROSITE" id="PS00108">
    <property type="entry name" value="PROTEIN_KINASE_ST"/>
    <property type="match status" value="1"/>
</dbReference>
<dbReference type="SUPFAM" id="SSF52058">
    <property type="entry name" value="L domain-like"/>
    <property type="match status" value="1"/>
</dbReference>
<dbReference type="Proteomes" id="UP000794436">
    <property type="component" value="Unassembled WGS sequence"/>
</dbReference>
<dbReference type="SMART" id="SM00369">
    <property type="entry name" value="LRR_TYP"/>
    <property type="match status" value="4"/>
</dbReference>
<dbReference type="InterPro" id="IPR011009">
    <property type="entry name" value="Kinase-like_dom_sf"/>
</dbReference>
<dbReference type="AlphaFoldDB" id="A0A8K1FFN7"/>
<evidence type="ECO:0000313" key="10">
    <source>
        <dbReference type="Proteomes" id="UP000794436"/>
    </source>
</evidence>
<proteinExistence type="predicted"/>
<evidence type="ECO:0000256" key="5">
    <source>
        <dbReference type="SAM" id="MobiDB-lite"/>
    </source>
</evidence>
<name>A0A8K1FFN7_PYTOL</name>
<keyword evidence="6" id="KW-1133">Transmembrane helix</keyword>
<feature type="signal peptide" evidence="7">
    <location>
        <begin position="1"/>
        <end position="25"/>
    </location>
</feature>
<keyword evidence="4" id="KW-0067">ATP-binding</keyword>
<feature type="compositionally biased region" description="Low complexity" evidence="5">
    <location>
        <begin position="620"/>
        <end position="634"/>
    </location>
</feature>
<evidence type="ECO:0000256" key="4">
    <source>
        <dbReference type="ARBA" id="ARBA00022840"/>
    </source>
</evidence>
<dbReference type="InterPro" id="IPR001245">
    <property type="entry name" value="Ser-Thr/Tyr_kinase_cat_dom"/>
</dbReference>
<sequence>MTHYARRFALFYSLFIVVVVLGVVAQSGDEAIVCPSNTRDDDQRPVILSTCESICGSTNTCVYYPYKYRDQCTGLVNRCMRGTECGYECFSGNVKVYKTWDDLSDVFLNNPDMEDARNELANASIVNRWEGDITKYMSIYGETFDSLRDMLVPKYGPFEELREPYDFEFSNAIVDGDNSTGIMMIYSVRCPAFDFGSKVFPSLTQVYLMNCGLTKFPFASKSLPSVSILSVSHNPLGKIPDLSPGIMLFLAVENIGLTQPPTNIRHLTSLGSLRLDHNPMGNIPEGTLPPVGGMFLKNCSLTEIPKDLTSIANLGTLDLSYNDLGDSFDQEQLPETIAFLDLAYCNINTIPNRFSKLRKINLSGNKVSVDDLTNLPDTMEILVAESVGWTQIPSSFGTMFPKMVDLHLKNNPIEKLNVEDLPSTLSSLALNGTLIDGTQWPTNITHLNITHSQLKAYPLPFSQAMTLVNVGYNQIASVDFLNTEKLYIDHNQLETFSSSLAGMTVLDLSFNRLRSYAPSEDSKLTYLNLRGNQFTSVPDAILDAKSLRVLDLRDNPIRKYVPSSAMLNQLLRIPVVRMDPEQFRTNCKFTIQLKEHLICDPLRIDEEELDTGSDDGEGGVSSDKSSSDATSANANSPMSMTVIAVIVVGIVVVVVLLGSIFWYRRRQRVGPKNMSNYSASTEISNEGAMWQDDELQRHRLDARLLQVTRLLATGTYGQVFLATYQDQKVALKRLKNHDSSRAEIQQFVSEIKMMATFRFPKIVRFMGVVWTKESDIAVVTEYMENGDLRTYLDSTRRKARDGWTVQKHRIALDIAEALVYLHSLDPPMIHRDLKSCNVLLDREMSGCLSDFGTTRVVDDASTMTAAVGTALWMAPEVLSGRRYDQSADIYSLGAILSELDTHRLPFHDQDESMTSDGPFTIGKATSGALRLRFLPSCPSSISELATRCTALDPSDRPSTLEVAYELRGLLRMETRMSVSSLRPSKSSRPSLGLL</sequence>
<dbReference type="EMBL" id="SPLM01000075">
    <property type="protein sequence ID" value="TMW61860.1"/>
    <property type="molecule type" value="Genomic_DNA"/>
</dbReference>
<dbReference type="PANTHER" id="PTHR48056">
    <property type="entry name" value="LRR RECEPTOR-LIKE SERINE/THREONINE-PROTEIN KINASE-RELATED"/>
    <property type="match status" value="1"/>
</dbReference>
<dbReference type="GO" id="GO:0004672">
    <property type="term" value="F:protein kinase activity"/>
    <property type="evidence" value="ECO:0007669"/>
    <property type="project" value="InterPro"/>
</dbReference>
<dbReference type="InterPro" id="IPR032675">
    <property type="entry name" value="LRR_dom_sf"/>
</dbReference>
<dbReference type="Pfam" id="PF00069">
    <property type="entry name" value="Pkinase"/>
    <property type="match status" value="1"/>
</dbReference>
<keyword evidence="7" id="KW-0732">Signal</keyword>
<comment type="caution">
    <text evidence="9">The sequence shown here is derived from an EMBL/GenBank/DDBJ whole genome shotgun (WGS) entry which is preliminary data.</text>
</comment>
<protein>
    <recommendedName>
        <fullName evidence="8">Protein kinase domain-containing protein</fullName>
    </recommendedName>
</protein>
<feature type="region of interest" description="Disordered" evidence="5">
    <location>
        <begin position="608"/>
        <end position="634"/>
    </location>
</feature>
<dbReference type="Gene3D" id="3.30.200.20">
    <property type="entry name" value="Phosphorylase Kinase, domain 1"/>
    <property type="match status" value="1"/>
</dbReference>
<keyword evidence="1" id="KW-0433">Leucine-rich repeat</keyword>
<dbReference type="SMART" id="SM00220">
    <property type="entry name" value="S_TKc"/>
    <property type="match status" value="1"/>
</dbReference>
<accession>A0A8K1FFN7</accession>
<dbReference type="PANTHER" id="PTHR48056:SF81">
    <property type="entry name" value="RECEPTOR PROTEIN-TYROSINE KINASE CEPR1"/>
    <property type="match status" value="1"/>
</dbReference>
<dbReference type="InterPro" id="IPR000719">
    <property type="entry name" value="Prot_kinase_dom"/>
</dbReference>
<evidence type="ECO:0000256" key="6">
    <source>
        <dbReference type="SAM" id="Phobius"/>
    </source>
</evidence>
<feature type="compositionally biased region" description="Acidic residues" evidence="5">
    <location>
        <begin position="608"/>
        <end position="617"/>
    </location>
</feature>
<dbReference type="Gene3D" id="3.80.10.10">
    <property type="entry name" value="Ribonuclease Inhibitor"/>
    <property type="match status" value="3"/>
</dbReference>
<keyword evidence="10" id="KW-1185">Reference proteome</keyword>
<dbReference type="Pfam" id="PF00560">
    <property type="entry name" value="LRR_1"/>
    <property type="match status" value="1"/>
</dbReference>
<dbReference type="Gene3D" id="1.10.510.10">
    <property type="entry name" value="Transferase(Phosphotransferase) domain 1"/>
    <property type="match status" value="1"/>
</dbReference>
<dbReference type="GO" id="GO:0005524">
    <property type="term" value="F:ATP binding"/>
    <property type="evidence" value="ECO:0007669"/>
    <property type="project" value="UniProtKB-KW"/>
</dbReference>
<evidence type="ECO:0000313" key="9">
    <source>
        <dbReference type="EMBL" id="TMW61860.1"/>
    </source>
</evidence>
<keyword evidence="2" id="KW-0677">Repeat</keyword>
<evidence type="ECO:0000256" key="7">
    <source>
        <dbReference type="SAM" id="SignalP"/>
    </source>
</evidence>
<evidence type="ECO:0000259" key="8">
    <source>
        <dbReference type="PROSITE" id="PS50011"/>
    </source>
</evidence>
<evidence type="ECO:0000256" key="1">
    <source>
        <dbReference type="ARBA" id="ARBA00022614"/>
    </source>
</evidence>
<gene>
    <name evidence="9" type="ORF">Poli38472_010923</name>
</gene>
<keyword evidence="3" id="KW-0547">Nucleotide-binding</keyword>
<dbReference type="InterPro" id="IPR001611">
    <property type="entry name" value="Leu-rich_rpt"/>
</dbReference>
<organism evidence="9 10">
    <name type="scientific">Pythium oligandrum</name>
    <name type="common">Mycoparasitic fungus</name>
    <dbReference type="NCBI Taxonomy" id="41045"/>
    <lineage>
        <taxon>Eukaryota</taxon>
        <taxon>Sar</taxon>
        <taxon>Stramenopiles</taxon>
        <taxon>Oomycota</taxon>
        <taxon>Peronosporomycetes</taxon>
        <taxon>Pythiales</taxon>
        <taxon>Pythiaceae</taxon>
        <taxon>Pythium</taxon>
    </lineage>
</organism>
<feature type="chain" id="PRO_5035422662" description="Protein kinase domain-containing protein" evidence="7">
    <location>
        <begin position="26"/>
        <end position="994"/>
    </location>
</feature>
<dbReference type="InterPro" id="IPR003591">
    <property type="entry name" value="Leu-rich_rpt_typical-subtyp"/>
</dbReference>
<feature type="transmembrane region" description="Helical" evidence="6">
    <location>
        <begin position="640"/>
        <end position="663"/>
    </location>
</feature>
<dbReference type="SUPFAM" id="SSF56112">
    <property type="entry name" value="Protein kinase-like (PK-like)"/>
    <property type="match status" value="1"/>
</dbReference>
<reference evidence="9" key="1">
    <citation type="submission" date="2019-03" db="EMBL/GenBank/DDBJ databases">
        <title>Long read genome sequence of the mycoparasitic Pythium oligandrum ATCC 38472 isolated from sugarbeet rhizosphere.</title>
        <authorList>
            <person name="Gaulin E."/>
        </authorList>
    </citation>
    <scope>NUCLEOTIDE SEQUENCE</scope>
    <source>
        <strain evidence="9">ATCC 38472_TT</strain>
    </source>
</reference>
<evidence type="ECO:0000256" key="3">
    <source>
        <dbReference type="ARBA" id="ARBA00022741"/>
    </source>
</evidence>
<keyword evidence="6" id="KW-0472">Membrane</keyword>
<evidence type="ECO:0000256" key="2">
    <source>
        <dbReference type="ARBA" id="ARBA00022737"/>
    </source>
</evidence>
<keyword evidence="6" id="KW-0812">Transmembrane</keyword>
<dbReference type="InterPro" id="IPR008271">
    <property type="entry name" value="Ser/Thr_kinase_AS"/>
</dbReference>